<keyword evidence="2" id="KW-0812">Transmembrane</keyword>
<reference evidence="7 8" key="1">
    <citation type="submission" date="2021-06" db="EMBL/GenBank/DDBJ databases">
        <title>A haploid diamondback moth (Plutella xylostella L.) genome assembly resolves 31 chromosomes and identifies a diamide resistance mutation.</title>
        <authorList>
            <person name="Ward C.M."/>
            <person name="Perry K.D."/>
            <person name="Baker G."/>
            <person name="Powis K."/>
            <person name="Heckel D.G."/>
            <person name="Baxter S.W."/>
        </authorList>
    </citation>
    <scope>NUCLEOTIDE SEQUENCE [LARGE SCALE GENOMIC DNA]</scope>
    <source>
        <strain evidence="7 8">LV</strain>
        <tissue evidence="7">Single pupa</tissue>
    </source>
</reference>
<accession>A0ABQ7PR81</accession>
<comment type="subcellular location">
    <subcellularLocation>
        <location evidence="1">Membrane</location>
        <topology evidence="1">Multi-pass membrane protein</topology>
    </subcellularLocation>
</comment>
<evidence type="ECO:0000313" key="7">
    <source>
        <dbReference type="EMBL" id="KAG7294934.1"/>
    </source>
</evidence>
<gene>
    <name evidence="7" type="ORF">JYU34_022675</name>
</gene>
<evidence type="ECO:0000259" key="6">
    <source>
        <dbReference type="Pfam" id="PF00324"/>
    </source>
</evidence>
<comment type="caution">
    <text evidence="7">The sequence shown here is derived from an EMBL/GenBank/DDBJ whole genome shotgun (WGS) entry which is preliminary data.</text>
</comment>
<dbReference type="Gene3D" id="1.20.1740.10">
    <property type="entry name" value="Amino acid/polyamine transporter I"/>
    <property type="match status" value="1"/>
</dbReference>
<dbReference type="InterPro" id="IPR004842">
    <property type="entry name" value="SLC12A_fam"/>
</dbReference>
<keyword evidence="3" id="KW-1133">Transmembrane helix</keyword>
<evidence type="ECO:0000313" key="8">
    <source>
        <dbReference type="Proteomes" id="UP000823941"/>
    </source>
</evidence>
<keyword evidence="8" id="KW-1185">Reference proteome</keyword>
<dbReference type="Pfam" id="PF00324">
    <property type="entry name" value="AA_permease"/>
    <property type="match status" value="1"/>
</dbReference>
<evidence type="ECO:0000256" key="3">
    <source>
        <dbReference type="ARBA" id="ARBA00022989"/>
    </source>
</evidence>
<feature type="domain" description="Amino acid permease/ SLC12A" evidence="6">
    <location>
        <begin position="8"/>
        <end position="56"/>
    </location>
</feature>
<dbReference type="EMBL" id="JAHIBW010000077">
    <property type="protein sequence ID" value="KAG7294934.1"/>
    <property type="molecule type" value="Genomic_DNA"/>
</dbReference>
<keyword evidence="5" id="KW-0732">Signal</keyword>
<evidence type="ECO:0000256" key="4">
    <source>
        <dbReference type="ARBA" id="ARBA00023136"/>
    </source>
</evidence>
<organism evidence="7 8">
    <name type="scientific">Plutella xylostella</name>
    <name type="common">Diamondback moth</name>
    <name type="synonym">Plutella maculipennis</name>
    <dbReference type="NCBI Taxonomy" id="51655"/>
    <lineage>
        <taxon>Eukaryota</taxon>
        <taxon>Metazoa</taxon>
        <taxon>Ecdysozoa</taxon>
        <taxon>Arthropoda</taxon>
        <taxon>Hexapoda</taxon>
        <taxon>Insecta</taxon>
        <taxon>Pterygota</taxon>
        <taxon>Neoptera</taxon>
        <taxon>Endopterygota</taxon>
        <taxon>Lepidoptera</taxon>
        <taxon>Glossata</taxon>
        <taxon>Ditrysia</taxon>
        <taxon>Yponomeutoidea</taxon>
        <taxon>Plutellidae</taxon>
        <taxon>Plutella</taxon>
    </lineage>
</organism>
<name>A0ABQ7PR81_PLUXY</name>
<dbReference type="PANTHER" id="PTHR11827:SF73">
    <property type="entry name" value="KAZACHOC, ISOFORM G"/>
    <property type="match status" value="1"/>
</dbReference>
<proteinExistence type="predicted"/>
<evidence type="ECO:0000256" key="2">
    <source>
        <dbReference type="ARBA" id="ARBA00022692"/>
    </source>
</evidence>
<dbReference type="InterPro" id="IPR004841">
    <property type="entry name" value="AA-permease/SLC12A_dom"/>
</dbReference>
<dbReference type="PANTHER" id="PTHR11827">
    <property type="entry name" value="SOLUTE CARRIER FAMILY 12, CATION COTRANSPORTERS"/>
    <property type="match status" value="1"/>
</dbReference>
<dbReference type="Proteomes" id="UP000823941">
    <property type="component" value="Unassembled WGS sequence"/>
</dbReference>
<keyword evidence="4" id="KW-0472">Membrane</keyword>
<feature type="chain" id="PRO_5045474759" description="Amino acid permease/ SLC12A domain-containing protein" evidence="5">
    <location>
        <begin position="20"/>
        <end position="57"/>
    </location>
</feature>
<sequence length="57" mass="6025">MAWPNQWVILVGSFLSTLGAGLQSLTGAPRLLQAIAKDEIIPFLAPFAVSSSRGEPT</sequence>
<evidence type="ECO:0000256" key="1">
    <source>
        <dbReference type="ARBA" id="ARBA00004141"/>
    </source>
</evidence>
<protein>
    <recommendedName>
        <fullName evidence="6">Amino acid permease/ SLC12A domain-containing protein</fullName>
    </recommendedName>
</protein>
<feature type="signal peptide" evidence="5">
    <location>
        <begin position="1"/>
        <end position="19"/>
    </location>
</feature>
<evidence type="ECO:0000256" key="5">
    <source>
        <dbReference type="SAM" id="SignalP"/>
    </source>
</evidence>
<feature type="non-terminal residue" evidence="7">
    <location>
        <position position="57"/>
    </location>
</feature>